<evidence type="ECO:0008006" key="3">
    <source>
        <dbReference type="Google" id="ProtNLM"/>
    </source>
</evidence>
<dbReference type="Proteomes" id="UP001589607">
    <property type="component" value="Unassembled WGS sequence"/>
</dbReference>
<proteinExistence type="predicted"/>
<sequence>MDILIKSFNRPYYLDRCLFSIQKFGINFTGSIYVLDDGTPQKFLDKIVLKYPYIKIVKTEFYDKKSKLIQSNSIKEILEIPIKTWITCAGNTSEYFLLIEDDFWFIRYFNFGFFNGIVKDNDLAILKLIWLGNKKVISGITQREEKKYLIYKPNLDSFNPFYFKLFFCTNRFKIRKIFKQLNVFSDKKCLNYYSIYSVAGAVFNKEYFVNLWKNNNGKVDEKLQIYNALKFLGKKNHFKFARTNVEYFKTGFISSATNKKDNNIQIDMFQFNNVLNESWLKGEFLTTQDLKNDICEEKIMRVLENHKEENHIKGELWKSWVLSFKNQFRAIGCKID</sequence>
<accession>A0ABV5GIA2</accession>
<organism evidence="1 2">
    <name type="scientific">Flavobacterium jumunjinense</name>
    <dbReference type="NCBI Taxonomy" id="998845"/>
    <lineage>
        <taxon>Bacteria</taxon>
        <taxon>Pseudomonadati</taxon>
        <taxon>Bacteroidota</taxon>
        <taxon>Flavobacteriia</taxon>
        <taxon>Flavobacteriales</taxon>
        <taxon>Flavobacteriaceae</taxon>
        <taxon>Flavobacterium</taxon>
    </lineage>
</organism>
<dbReference type="RefSeq" id="WP_236454782.1">
    <property type="nucleotide sequence ID" value="NZ_CBCSGE010000007.1"/>
</dbReference>
<comment type="caution">
    <text evidence="1">The sequence shown here is derived from an EMBL/GenBank/DDBJ whole genome shotgun (WGS) entry which is preliminary data.</text>
</comment>
<gene>
    <name evidence="1" type="ORF">ACFFVF_00740</name>
</gene>
<evidence type="ECO:0000313" key="1">
    <source>
        <dbReference type="EMBL" id="MFB9095027.1"/>
    </source>
</evidence>
<evidence type="ECO:0000313" key="2">
    <source>
        <dbReference type="Proteomes" id="UP001589607"/>
    </source>
</evidence>
<dbReference type="EMBL" id="JBHMEY010000001">
    <property type="protein sequence ID" value="MFB9095027.1"/>
    <property type="molecule type" value="Genomic_DNA"/>
</dbReference>
<name>A0ABV5GIA2_9FLAO</name>
<keyword evidence="2" id="KW-1185">Reference proteome</keyword>
<protein>
    <recommendedName>
        <fullName evidence="3">Glycosyl transferase family 2</fullName>
    </recommendedName>
</protein>
<reference evidence="1 2" key="1">
    <citation type="submission" date="2024-09" db="EMBL/GenBank/DDBJ databases">
        <authorList>
            <person name="Sun Q."/>
            <person name="Mori K."/>
        </authorList>
    </citation>
    <scope>NUCLEOTIDE SEQUENCE [LARGE SCALE GENOMIC DNA]</scope>
    <source>
        <strain evidence="1 2">CECT 7955</strain>
    </source>
</reference>